<dbReference type="SUPFAM" id="SSF81321">
    <property type="entry name" value="Family A G protein-coupled receptor-like"/>
    <property type="match status" value="1"/>
</dbReference>
<dbReference type="PANTHER" id="PTHR24372:SF82">
    <property type="entry name" value="RICKETS"/>
    <property type="match status" value="1"/>
</dbReference>
<protein>
    <recommendedName>
        <fullName evidence="17">G-protein coupled receptors family 1 profile domain-containing protein</fullName>
    </recommendedName>
</protein>
<evidence type="ECO:0000256" key="4">
    <source>
        <dbReference type="ARBA" id="ARBA00022614"/>
    </source>
</evidence>
<feature type="region of interest" description="Disordered" evidence="14">
    <location>
        <begin position="1012"/>
        <end position="1130"/>
    </location>
</feature>
<dbReference type="InterPro" id="IPR001611">
    <property type="entry name" value="Leu-rich_rpt"/>
</dbReference>
<comment type="caution">
    <text evidence="18">The sequence shown here is derived from an EMBL/GenBank/DDBJ whole genome shotgun (WGS) entry which is preliminary data.</text>
</comment>
<dbReference type="Pfam" id="PF13855">
    <property type="entry name" value="LRR_8"/>
    <property type="match status" value="4"/>
</dbReference>
<dbReference type="SMART" id="SM00369">
    <property type="entry name" value="LRR_TYP"/>
    <property type="match status" value="15"/>
</dbReference>
<evidence type="ECO:0000256" key="9">
    <source>
        <dbReference type="ARBA" id="ARBA00023040"/>
    </source>
</evidence>
<reference evidence="18 19" key="1">
    <citation type="submission" date="2024-04" db="EMBL/GenBank/DDBJ databases">
        <authorList>
            <person name="Rising A."/>
            <person name="Reimegard J."/>
            <person name="Sonavane S."/>
            <person name="Akerstrom W."/>
            <person name="Nylinder S."/>
            <person name="Hedman E."/>
            <person name="Kallberg Y."/>
        </authorList>
    </citation>
    <scope>NUCLEOTIDE SEQUENCE [LARGE SCALE GENOMIC DNA]</scope>
</reference>
<evidence type="ECO:0000313" key="18">
    <source>
        <dbReference type="EMBL" id="CAL1263583.1"/>
    </source>
</evidence>
<feature type="transmembrane region" description="Helical" evidence="15">
    <location>
        <begin position="834"/>
        <end position="863"/>
    </location>
</feature>
<dbReference type="InterPro" id="IPR000276">
    <property type="entry name" value="GPCR_Rhodpsn"/>
</dbReference>
<evidence type="ECO:0000256" key="2">
    <source>
        <dbReference type="ARBA" id="ARBA00010663"/>
    </source>
</evidence>
<keyword evidence="5 15" id="KW-0812">Transmembrane</keyword>
<dbReference type="GO" id="GO:0009755">
    <property type="term" value="P:hormone-mediated signaling pathway"/>
    <property type="evidence" value="ECO:0007669"/>
    <property type="project" value="TreeGrafter"/>
</dbReference>
<dbReference type="PROSITE" id="PS51450">
    <property type="entry name" value="LRR"/>
    <property type="match status" value="5"/>
</dbReference>
<feature type="region of interest" description="Disordered" evidence="14">
    <location>
        <begin position="915"/>
        <end position="948"/>
    </location>
</feature>
<dbReference type="SMART" id="SM00013">
    <property type="entry name" value="LRRNT"/>
    <property type="match status" value="1"/>
</dbReference>
<evidence type="ECO:0000256" key="8">
    <source>
        <dbReference type="ARBA" id="ARBA00022989"/>
    </source>
</evidence>
<dbReference type="Proteomes" id="UP001497382">
    <property type="component" value="Unassembled WGS sequence"/>
</dbReference>
<evidence type="ECO:0000256" key="16">
    <source>
        <dbReference type="SAM" id="SignalP"/>
    </source>
</evidence>
<evidence type="ECO:0000313" key="19">
    <source>
        <dbReference type="Proteomes" id="UP001497382"/>
    </source>
</evidence>
<keyword evidence="4" id="KW-0433">Leucine-rich repeat</keyword>
<feature type="transmembrane region" description="Helical" evidence="15">
    <location>
        <begin position="629"/>
        <end position="650"/>
    </location>
</feature>
<keyword evidence="9" id="KW-0297">G-protein coupled receptor</keyword>
<dbReference type="SMART" id="SM00364">
    <property type="entry name" value="LRR_BAC"/>
    <property type="match status" value="6"/>
</dbReference>
<dbReference type="InterPro" id="IPR000372">
    <property type="entry name" value="LRRNT"/>
</dbReference>
<dbReference type="GO" id="GO:0007189">
    <property type="term" value="P:adenylate cyclase-activating G protein-coupled receptor signaling pathway"/>
    <property type="evidence" value="ECO:0007669"/>
    <property type="project" value="TreeGrafter"/>
</dbReference>
<dbReference type="EMBL" id="CAXIEN010000009">
    <property type="protein sequence ID" value="CAL1263583.1"/>
    <property type="molecule type" value="Genomic_DNA"/>
</dbReference>
<evidence type="ECO:0000256" key="14">
    <source>
        <dbReference type="SAM" id="MobiDB-lite"/>
    </source>
</evidence>
<evidence type="ECO:0000256" key="1">
    <source>
        <dbReference type="ARBA" id="ARBA00004651"/>
    </source>
</evidence>
<dbReference type="GO" id="GO:0005886">
    <property type="term" value="C:plasma membrane"/>
    <property type="evidence" value="ECO:0007669"/>
    <property type="project" value="UniProtKB-SubCell"/>
</dbReference>
<keyword evidence="13" id="KW-0807">Transducer</keyword>
<dbReference type="Gene3D" id="1.20.1070.10">
    <property type="entry name" value="Rhodopsin 7-helix transmembrane proteins"/>
    <property type="match status" value="1"/>
</dbReference>
<keyword evidence="6 16" id="KW-0732">Signal</keyword>
<gene>
    <name evidence="18" type="ORF">LARSCL_LOCUS1566</name>
</gene>
<keyword evidence="3" id="KW-1003">Cell membrane</keyword>
<sequence length="1410" mass="159184">MSAWNFEKCCFFVFLALFCGASTSLTSEMTPPPSQPCPKDCVCSGNPDALRVDCSNLNLTSVPPDIGPMTSILDLSWNNIKELNDGEFASLTRLQELNMANNHLEIIPERAFLKLSTLRTLHLQNNRFRSIPSRSFLSLVNLENLYLSYNTIDVPSEGTFSLLPRLQKLWLDGTNLDDTPAKSLLPLSKLESLNLASNNIRIIPDYSFQNLKKLAFLYLQNNQIEYLGPNAFEGLVSLRVLEINGNSLLDVPSALSKLPHLRELLLFDNKIKFLPETSFSSNPELTTLELSGNPIESFHKKTFSGLPRLKKLTLSDVRLLDEFPDITGTSALEHLRIDRANLNMIPADLCSTVPLLRSLNLKSNKLTEIPELNGCKDLRLIDLSYNSILTVRDHAFTNQGNLIDLFLSHNSVSDITKDSFEGLTNLQVLDLEDNEIANIHLDAFEHFKDLRDLNLGANKFSKLPTKGLQNLRQLKTFNNRELKEFPPVSTFPRINTLALSYAYHCCEFLAAANHRASGPRASSSLQETIVWLSKEDVDMSSWNSNITDIYPDSSGNFSRKFEEFANKLWKAFGRDYTIPDNLAQYAEEYFEDYKALENPLAKFALQCLPEPGPFMPCEDLFGWWSLRCGVWVVFLLALLGNGIVVIVLIIGRSKMDVPRFLVCNLAGADFFMGIYLGMLAVVDASTLGEFKVSAIKWQTSVGCQVAGFFGVLSSELSVFTLSVITLERNYAITHAMHLNKRLSLRHAGYIMLIGWTFACAMAALPLIGVSDYKKFAICLPFETEDVWSLSYVVFLILINGVAFLILMGCYLKMYCAIRGSQAWNSNDSRIARRMALLVFTDFLCWAPIAFFSLTAVCGLQLISLEEAKVFAIFVLPLNSCANPFLYAIFTKQFKKDCIHICKRIEESRVTRGIGRGRHSSNFSNRQTPVTTNSAAAAATPGSDSEQPQRCRNFSTDVCRCSNKTTWKSKDITREGWKEWALKYCLCRRQKKDRNDCDAYTYAIAQIQRNMEKRNKHTTSISSENFSSRSDSWRQGNIPLRLMDHETRRGSWSLHRKASEDSNMSCSRQDSSTSTFHMSRSSFSSDSSSQPRSTRPLLGSGISGNKESFRASRESKPRLCRQGAVSDERSITHNKHELPRHLIKEKNIDGLCPVCVRKEGFKSKELEEKFACFYNRLVESSCGETSDTYSSKEDQIVFSSENQSLGEKILLTPIPKETTEIQRPHIEVNPMEDKDNVVLSIFETANENENGEEYVDRFSKSHFDTKDKQNMKSRSLMNINAKVFNEKAKNSSSENSLIKLPVTSTSEVFKTLPSYAHLSKHLYHFETKLNMTNLRASKSENVVQECCRNDDCLNLITEFNFVINRSESAKTDLQSWSLLPAAQVNETKKSTSSPNIIVKHCETSPLIDNEK</sequence>
<proteinExistence type="inferred from homology"/>
<evidence type="ECO:0000256" key="12">
    <source>
        <dbReference type="ARBA" id="ARBA00023170"/>
    </source>
</evidence>
<keyword evidence="12" id="KW-0675">Receptor</keyword>
<feature type="transmembrane region" description="Helical" evidence="15">
    <location>
        <begin position="662"/>
        <end position="685"/>
    </location>
</feature>
<feature type="compositionally biased region" description="Polar residues" evidence="14">
    <location>
        <begin position="1060"/>
        <end position="1069"/>
    </location>
</feature>
<feature type="transmembrane region" description="Helical" evidence="15">
    <location>
        <begin position="789"/>
        <end position="813"/>
    </location>
</feature>
<evidence type="ECO:0000256" key="15">
    <source>
        <dbReference type="SAM" id="Phobius"/>
    </source>
</evidence>
<keyword evidence="19" id="KW-1185">Reference proteome</keyword>
<organism evidence="18 19">
    <name type="scientific">Larinioides sclopetarius</name>
    <dbReference type="NCBI Taxonomy" id="280406"/>
    <lineage>
        <taxon>Eukaryota</taxon>
        <taxon>Metazoa</taxon>
        <taxon>Ecdysozoa</taxon>
        <taxon>Arthropoda</taxon>
        <taxon>Chelicerata</taxon>
        <taxon>Arachnida</taxon>
        <taxon>Araneae</taxon>
        <taxon>Araneomorphae</taxon>
        <taxon>Entelegynae</taxon>
        <taxon>Araneoidea</taxon>
        <taxon>Araneidae</taxon>
        <taxon>Larinioides</taxon>
    </lineage>
</organism>
<evidence type="ECO:0000259" key="17">
    <source>
        <dbReference type="PROSITE" id="PS50262"/>
    </source>
</evidence>
<dbReference type="CDD" id="cd15136">
    <property type="entry name" value="7tmA_Glyco_hormone_R"/>
    <property type="match status" value="1"/>
</dbReference>
<dbReference type="InterPro" id="IPR003591">
    <property type="entry name" value="Leu-rich_rpt_typical-subtyp"/>
</dbReference>
<feature type="compositionally biased region" description="Polar residues" evidence="14">
    <location>
        <begin position="1017"/>
        <end position="1034"/>
    </location>
</feature>
<keyword evidence="11" id="KW-1015">Disulfide bond</keyword>
<dbReference type="PROSITE" id="PS50262">
    <property type="entry name" value="G_PROTEIN_RECEP_F1_2"/>
    <property type="match status" value="1"/>
</dbReference>
<evidence type="ECO:0000256" key="7">
    <source>
        <dbReference type="ARBA" id="ARBA00022737"/>
    </source>
</evidence>
<keyword evidence="8 15" id="KW-1133">Transmembrane helix</keyword>
<dbReference type="FunFam" id="1.20.1070.10:FF:000156">
    <property type="entry name" value="Lutropin-choriogonadotropic hormone receptor"/>
    <property type="match status" value="1"/>
</dbReference>
<dbReference type="Gene3D" id="3.80.10.10">
    <property type="entry name" value="Ribonuclease Inhibitor"/>
    <property type="match status" value="3"/>
</dbReference>
<dbReference type="FunFam" id="3.80.10.10:FF:000082">
    <property type="entry name" value="Leucine-rich repeat-containing 24"/>
    <property type="match status" value="1"/>
</dbReference>
<dbReference type="InterPro" id="IPR017452">
    <property type="entry name" value="GPCR_Rhodpsn_7TM"/>
</dbReference>
<keyword evidence="10 15" id="KW-0472">Membrane</keyword>
<dbReference type="PRINTS" id="PR00237">
    <property type="entry name" value="GPCRRHODOPSN"/>
</dbReference>
<feature type="compositionally biased region" description="Basic and acidic residues" evidence="14">
    <location>
        <begin position="1106"/>
        <end position="1116"/>
    </location>
</feature>
<evidence type="ECO:0000256" key="6">
    <source>
        <dbReference type="ARBA" id="ARBA00022729"/>
    </source>
</evidence>
<dbReference type="Pfam" id="PF01462">
    <property type="entry name" value="LRRNT"/>
    <property type="match status" value="1"/>
</dbReference>
<feature type="compositionally biased region" description="Low complexity" evidence="14">
    <location>
        <begin position="1070"/>
        <end position="1094"/>
    </location>
</feature>
<dbReference type="GO" id="GO:0008528">
    <property type="term" value="F:G protein-coupled peptide receptor activity"/>
    <property type="evidence" value="ECO:0007669"/>
    <property type="project" value="TreeGrafter"/>
</dbReference>
<evidence type="ECO:0000256" key="10">
    <source>
        <dbReference type="ARBA" id="ARBA00023136"/>
    </source>
</evidence>
<feature type="transmembrane region" description="Helical" evidence="15">
    <location>
        <begin position="747"/>
        <end position="769"/>
    </location>
</feature>
<dbReference type="SUPFAM" id="SSF52058">
    <property type="entry name" value="L domain-like"/>
    <property type="match status" value="2"/>
</dbReference>
<name>A0AAV1YWY8_9ARAC</name>
<feature type="signal peptide" evidence="16">
    <location>
        <begin position="1"/>
        <end position="26"/>
    </location>
</feature>
<dbReference type="SMART" id="SM00365">
    <property type="entry name" value="LRR_SD22"/>
    <property type="match status" value="5"/>
</dbReference>
<feature type="domain" description="G-protein coupled receptors family 1 profile" evidence="17">
    <location>
        <begin position="640"/>
        <end position="886"/>
    </location>
</feature>
<evidence type="ECO:0000256" key="3">
    <source>
        <dbReference type="ARBA" id="ARBA00022475"/>
    </source>
</evidence>
<comment type="subcellular location">
    <subcellularLocation>
        <location evidence="1">Cell membrane</location>
        <topology evidence="1">Multi-pass membrane protein</topology>
    </subcellularLocation>
</comment>
<dbReference type="Pfam" id="PF00001">
    <property type="entry name" value="7tm_1"/>
    <property type="match status" value="1"/>
</dbReference>
<keyword evidence="7" id="KW-0677">Repeat</keyword>
<dbReference type="PANTHER" id="PTHR24372">
    <property type="entry name" value="GLYCOPROTEIN HORMONE RECEPTOR"/>
    <property type="match status" value="1"/>
</dbReference>
<dbReference type="GO" id="GO:0016500">
    <property type="term" value="F:protein-hormone receptor activity"/>
    <property type="evidence" value="ECO:0007669"/>
    <property type="project" value="InterPro"/>
</dbReference>
<accession>A0AAV1YWY8</accession>
<dbReference type="InterPro" id="IPR032675">
    <property type="entry name" value="LRR_dom_sf"/>
</dbReference>
<evidence type="ECO:0000256" key="11">
    <source>
        <dbReference type="ARBA" id="ARBA00023157"/>
    </source>
</evidence>
<feature type="transmembrane region" description="Helical" evidence="15">
    <location>
        <begin position="705"/>
        <end position="726"/>
    </location>
</feature>
<dbReference type="InterPro" id="IPR002131">
    <property type="entry name" value="Gphrmn_rcpt_fam"/>
</dbReference>
<evidence type="ECO:0000256" key="13">
    <source>
        <dbReference type="ARBA" id="ARBA00023224"/>
    </source>
</evidence>
<feature type="compositionally biased region" description="Polar residues" evidence="14">
    <location>
        <begin position="919"/>
        <end position="934"/>
    </location>
</feature>
<feature type="chain" id="PRO_5043785490" description="G-protein coupled receptors family 1 profile domain-containing protein" evidence="16">
    <location>
        <begin position="27"/>
        <end position="1410"/>
    </location>
</feature>
<dbReference type="PRINTS" id="PR00373">
    <property type="entry name" value="GLYCHORMONER"/>
</dbReference>
<comment type="similarity">
    <text evidence="2">Belongs to the G-protein coupled receptor 1 family.</text>
</comment>
<evidence type="ECO:0000256" key="5">
    <source>
        <dbReference type="ARBA" id="ARBA00022692"/>
    </source>
</evidence>